<evidence type="ECO:0000313" key="3">
    <source>
        <dbReference type="Proteomes" id="UP001467690"/>
    </source>
</evidence>
<evidence type="ECO:0000256" key="1">
    <source>
        <dbReference type="SAM" id="SignalP"/>
    </source>
</evidence>
<dbReference type="RefSeq" id="WP_350402779.1">
    <property type="nucleotide sequence ID" value="NZ_JBELOE010000265.1"/>
</dbReference>
<sequence length="83" mass="8883">MLALKSLVSVVAFATFSAAAQPSAEELKQVVEANLQESTQLEVASLIKSVDLNSNIKVEVAENVLNQNNNKAEQPITTTQIAE</sequence>
<keyword evidence="1" id="KW-0732">Signal</keyword>
<gene>
    <name evidence="2" type="ORF">ABS311_17795</name>
</gene>
<dbReference type="EMBL" id="JBELOE010000265">
    <property type="protein sequence ID" value="MER2493737.1"/>
    <property type="molecule type" value="Genomic_DNA"/>
</dbReference>
<comment type="caution">
    <text evidence="2">The sequence shown here is derived from an EMBL/GenBank/DDBJ whole genome shotgun (WGS) entry which is preliminary data.</text>
</comment>
<keyword evidence="3" id="KW-1185">Reference proteome</keyword>
<reference evidence="2 3" key="1">
    <citation type="submission" date="2024-06" db="EMBL/GenBank/DDBJ databases">
        <authorList>
            <person name="Chen R.Y."/>
        </authorList>
    </citation>
    <scope>NUCLEOTIDE SEQUENCE [LARGE SCALE GENOMIC DNA]</scope>
    <source>
        <strain evidence="2 3">D2</strain>
    </source>
</reference>
<accession>A0ABV1RLX4</accession>
<name>A0ABV1RLX4_9ALTE</name>
<dbReference type="Proteomes" id="UP001467690">
    <property type="component" value="Unassembled WGS sequence"/>
</dbReference>
<protein>
    <submittedName>
        <fullName evidence="2">Uncharacterized protein</fullName>
    </submittedName>
</protein>
<evidence type="ECO:0000313" key="2">
    <source>
        <dbReference type="EMBL" id="MER2493737.1"/>
    </source>
</evidence>
<organism evidence="2 3">
    <name type="scientific">Catenovulum sediminis</name>
    <dbReference type="NCBI Taxonomy" id="1740262"/>
    <lineage>
        <taxon>Bacteria</taxon>
        <taxon>Pseudomonadati</taxon>
        <taxon>Pseudomonadota</taxon>
        <taxon>Gammaproteobacteria</taxon>
        <taxon>Alteromonadales</taxon>
        <taxon>Alteromonadaceae</taxon>
        <taxon>Catenovulum</taxon>
    </lineage>
</organism>
<proteinExistence type="predicted"/>
<feature type="chain" id="PRO_5047025721" evidence="1">
    <location>
        <begin position="21"/>
        <end position="83"/>
    </location>
</feature>
<feature type="signal peptide" evidence="1">
    <location>
        <begin position="1"/>
        <end position="20"/>
    </location>
</feature>